<dbReference type="Proteomes" id="UP000239649">
    <property type="component" value="Unassembled WGS sequence"/>
</dbReference>
<accession>A0A2P6V6W8</accession>
<dbReference type="GO" id="GO:0017172">
    <property type="term" value="F:cysteine dioxygenase activity"/>
    <property type="evidence" value="ECO:0007669"/>
    <property type="project" value="UniProtKB-UniRule"/>
</dbReference>
<evidence type="ECO:0000313" key="10">
    <source>
        <dbReference type="EMBL" id="PSC69833.1"/>
    </source>
</evidence>
<dbReference type="InterPro" id="IPR010300">
    <property type="entry name" value="CDO_1"/>
</dbReference>
<evidence type="ECO:0000256" key="8">
    <source>
        <dbReference type="PIRSR" id="PIRSR610300-51"/>
    </source>
</evidence>
<protein>
    <recommendedName>
        <fullName evidence="2 9">Cysteine dioxygenase</fullName>
        <ecNumber evidence="2 9">1.13.11.20</ecNumber>
    </recommendedName>
</protein>
<dbReference type="EMBL" id="LHPF02000024">
    <property type="protein sequence ID" value="PSC69833.1"/>
    <property type="molecule type" value="Genomic_DNA"/>
</dbReference>
<organism evidence="10 11">
    <name type="scientific">Micractinium conductrix</name>
    <dbReference type="NCBI Taxonomy" id="554055"/>
    <lineage>
        <taxon>Eukaryota</taxon>
        <taxon>Viridiplantae</taxon>
        <taxon>Chlorophyta</taxon>
        <taxon>core chlorophytes</taxon>
        <taxon>Trebouxiophyceae</taxon>
        <taxon>Chlorellales</taxon>
        <taxon>Chlorellaceae</taxon>
        <taxon>Chlorella clade</taxon>
        <taxon>Micractinium</taxon>
    </lineage>
</organism>
<proteinExistence type="inferred from homology"/>
<dbReference type="PANTHER" id="PTHR12918">
    <property type="entry name" value="CYSTEINE DIOXYGENASE"/>
    <property type="match status" value="1"/>
</dbReference>
<evidence type="ECO:0000256" key="9">
    <source>
        <dbReference type="RuleBase" id="RU366010"/>
    </source>
</evidence>
<dbReference type="PANTHER" id="PTHR12918:SF1">
    <property type="entry name" value="CYSTEINE DIOXYGENASE TYPE 1"/>
    <property type="match status" value="1"/>
</dbReference>
<dbReference type="GO" id="GO:0008198">
    <property type="term" value="F:ferrous iron binding"/>
    <property type="evidence" value="ECO:0007669"/>
    <property type="project" value="TreeGrafter"/>
</dbReference>
<comment type="catalytic activity">
    <reaction evidence="9">
        <text>L-cysteine + O2 = 3-sulfino-L-alanine + H(+)</text>
        <dbReference type="Rhea" id="RHEA:20441"/>
        <dbReference type="ChEBI" id="CHEBI:15378"/>
        <dbReference type="ChEBI" id="CHEBI:15379"/>
        <dbReference type="ChEBI" id="CHEBI:35235"/>
        <dbReference type="ChEBI" id="CHEBI:61085"/>
        <dbReference type="EC" id="1.13.11.20"/>
    </reaction>
</comment>
<keyword evidence="6 8" id="KW-0408">Iron</keyword>
<keyword evidence="3 8" id="KW-0479">Metal-binding</keyword>
<feature type="binding site" evidence="8">
    <location>
        <position position="142"/>
    </location>
    <ligand>
        <name>Fe cation</name>
        <dbReference type="ChEBI" id="CHEBI:24875"/>
        <note>catalytic</note>
    </ligand>
</feature>
<name>A0A2P6V6W8_9CHLO</name>
<feature type="binding site" evidence="8">
    <location>
        <position position="68"/>
    </location>
    <ligand>
        <name>Fe cation</name>
        <dbReference type="ChEBI" id="CHEBI:24875"/>
        <note>catalytic</note>
    </ligand>
</feature>
<dbReference type="EC" id="1.13.11.20" evidence="2 9"/>
<evidence type="ECO:0000256" key="7">
    <source>
        <dbReference type="PIRSR" id="PIRSR610300-50"/>
    </source>
</evidence>
<dbReference type="InterPro" id="IPR014710">
    <property type="entry name" value="RmlC-like_jellyroll"/>
</dbReference>
<comment type="caution">
    <text evidence="10">The sequence shown here is derived from an EMBL/GenBank/DDBJ whole genome shotgun (WGS) entry which is preliminary data.</text>
</comment>
<evidence type="ECO:0000256" key="4">
    <source>
        <dbReference type="ARBA" id="ARBA00022964"/>
    </source>
</evidence>
<evidence type="ECO:0000313" key="11">
    <source>
        <dbReference type="Proteomes" id="UP000239649"/>
    </source>
</evidence>
<comment type="cofactor">
    <cofactor evidence="9">
        <name>Fe cation</name>
        <dbReference type="ChEBI" id="CHEBI:24875"/>
    </cofactor>
    <text evidence="9">Binds 1 Fe cation per subunit.</text>
</comment>
<dbReference type="Pfam" id="PF05995">
    <property type="entry name" value="CDO_I"/>
    <property type="match status" value="1"/>
</dbReference>
<evidence type="ECO:0000256" key="1">
    <source>
        <dbReference type="ARBA" id="ARBA00006622"/>
    </source>
</evidence>
<dbReference type="Gene3D" id="2.60.120.10">
    <property type="entry name" value="Jelly Rolls"/>
    <property type="match status" value="1"/>
</dbReference>
<evidence type="ECO:0000256" key="2">
    <source>
        <dbReference type="ARBA" id="ARBA00013133"/>
    </source>
</evidence>
<evidence type="ECO:0000256" key="6">
    <source>
        <dbReference type="ARBA" id="ARBA00023004"/>
    </source>
</evidence>
<keyword evidence="4 9" id="KW-0223">Dioxygenase</keyword>
<gene>
    <name evidence="10" type="ORF">C2E20_6761</name>
</gene>
<dbReference type="STRING" id="554055.A0A2P6V6W8"/>
<dbReference type="GO" id="GO:0019448">
    <property type="term" value="P:L-cysteine catabolic process"/>
    <property type="evidence" value="ECO:0007669"/>
    <property type="project" value="TreeGrafter"/>
</dbReference>
<dbReference type="AlphaFoldDB" id="A0A2P6V6W8"/>
<feature type="cross-link" description="3'-(S-cysteinyl)-tyrosine (Cys-Tyr)" evidence="7">
    <location>
        <begin position="75"/>
        <end position="166"/>
    </location>
</feature>
<dbReference type="OrthoDB" id="543511at2759"/>
<comment type="similarity">
    <text evidence="1 9">Belongs to the cysteine dioxygenase family.</text>
</comment>
<keyword evidence="11" id="KW-1185">Reference proteome</keyword>
<dbReference type="InterPro" id="IPR011051">
    <property type="entry name" value="RmlC_Cupin_sf"/>
</dbReference>
<dbReference type="SUPFAM" id="SSF51182">
    <property type="entry name" value="RmlC-like cupins"/>
    <property type="match status" value="1"/>
</dbReference>
<evidence type="ECO:0000256" key="5">
    <source>
        <dbReference type="ARBA" id="ARBA00023002"/>
    </source>
</evidence>
<feature type="binding site" evidence="8">
    <location>
        <position position="70"/>
    </location>
    <ligand>
        <name>Fe cation</name>
        <dbReference type="ChEBI" id="CHEBI:24875"/>
        <note>catalytic</note>
    </ligand>
</feature>
<sequence length="211" mass="22845">MRQPAKSAARVDVAVRAAVQAYVQGGHQDWRELASFCDQHYVRHLVDESANVEMMLICWKKGQASRVHNHGSSHCYLTVLSGGVEELRFTTGDTPLESEPTLAPRLPGVIAATSPCPLLLPDGVNHVCVGTTAYINDSMGLHAVRCDDAACGGPGAEEGAVSLHIYAPPIRRVRLYEPEADRVVTRAPGFRTIRGVEEEDQMDASLLSSTL</sequence>
<keyword evidence="7" id="KW-0883">Thioether bond</keyword>
<reference evidence="10 11" key="1">
    <citation type="journal article" date="2018" name="Plant J.">
        <title>Genome sequences of Chlorella sorokiniana UTEX 1602 and Micractinium conductrix SAG 241.80: implications to maltose excretion by a green alga.</title>
        <authorList>
            <person name="Arriola M.B."/>
            <person name="Velmurugan N."/>
            <person name="Zhang Y."/>
            <person name="Plunkett M.H."/>
            <person name="Hondzo H."/>
            <person name="Barney B.M."/>
        </authorList>
    </citation>
    <scope>NUCLEOTIDE SEQUENCE [LARGE SCALE GENOMIC DNA]</scope>
    <source>
        <strain evidence="10 11">SAG 241.80</strain>
    </source>
</reference>
<evidence type="ECO:0000256" key="3">
    <source>
        <dbReference type="ARBA" id="ARBA00022723"/>
    </source>
</evidence>
<keyword evidence="5 9" id="KW-0560">Oxidoreductase</keyword>
<dbReference type="CDD" id="cd10548">
    <property type="entry name" value="cupin_CDO"/>
    <property type="match status" value="1"/>
</dbReference>